<keyword evidence="1" id="KW-0732">Signal</keyword>
<dbReference type="AlphaFoldDB" id="A0A916Y5Z1"/>
<dbReference type="Pfam" id="PF13499">
    <property type="entry name" value="EF-hand_7"/>
    <property type="match status" value="1"/>
</dbReference>
<dbReference type="PROSITE" id="PS50222">
    <property type="entry name" value="EF_HAND_2"/>
    <property type="match status" value="2"/>
</dbReference>
<evidence type="ECO:0000313" key="4">
    <source>
        <dbReference type="Proteomes" id="UP000613160"/>
    </source>
</evidence>
<proteinExistence type="predicted"/>
<dbReference type="PROSITE" id="PS00018">
    <property type="entry name" value="EF_HAND_1"/>
    <property type="match status" value="2"/>
</dbReference>
<reference evidence="3" key="1">
    <citation type="journal article" date="2014" name="Int. J. Syst. Evol. Microbiol.">
        <title>Complete genome sequence of Corynebacterium casei LMG S-19264T (=DSM 44701T), isolated from a smear-ripened cheese.</title>
        <authorList>
            <consortium name="US DOE Joint Genome Institute (JGI-PGF)"/>
            <person name="Walter F."/>
            <person name="Albersmeier A."/>
            <person name="Kalinowski J."/>
            <person name="Ruckert C."/>
        </authorList>
    </citation>
    <scope>NUCLEOTIDE SEQUENCE</scope>
    <source>
        <strain evidence="3">CGMCC 1.15493</strain>
    </source>
</reference>
<feature type="domain" description="EF-hand" evidence="2">
    <location>
        <begin position="16"/>
        <end position="51"/>
    </location>
</feature>
<feature type="signal peptide" evidence="1">
    <location>
        <begin position="1"/>
        <end position="21"/>
    </location>
</feature>
<accession>A0A916Y5Z1</accession>
<keyword evidence="4" id="KW-1185">Reference proteome</keyword>
<dbReference type="RefSeq" id="WP_188853919.1">
    <property type="nucleotide sequence ID" value="NZ_BMJJ01000010.1"/>
</dbReference>
<organism evidence="3 4">
    <name type="scientific">Aureimonas glaciei</name>
    <dbReference type="NCBI Taxonomy" id="1776957"/>
    <lineage>
        <taxon>Bacteria</taxon>
        <taxon>Pseudomonadati</taxon>
        <taxon>Pseudomonadota</taxon>
        <taxon>Alphaproteobacteria</taxon>
        <taxon>Hyphomicrobiales</taxon>
        <taxon>Aurantimonadaceae</taxon>
        <taxon>Aureimonas</taxon>
    </lineage>
</organism>
<dbReference type="InterPro" id="IPR011992">
    <property type="entry name" value="EF-hand-dom_pair"/>
</dbReference>
<dbReference type="EMBL" id="BMJJ01000010">
    <property type="protein sequence ID" value="GGD32298.1"/>
    <property type="molecule type" value="Genomic_DNA"/>
</dbReference>
<sequence length="89" mass="9448">MAARPCLALFFVLVAASAAGAQERFAAADQNGDRKLDVTEFKVLIDSVAAGGQGMAIKVKRLQRYDTAFARLDANQDGFVSVSELAALQ</sequence>
<comment type="caution">
    <text evidence="3">The sequence shown here is derived from an EMBL/GenBank/DDBJ whole genome shotgun (WGS) entry which is preliminary data.</text>
</comment>
<reference evidence="3" key="2">
    <citation type="submission" date="2020-09" db="EMBL/GenBank/DDBJ databases">
        <authorList>
            <person name="Sun Q."/>
            <person name="Zhou Y."/>
        </authorList>
    </citation>
    <scope>NUCLEOTIDE SEQUENCE</scope>
    <source>
        <strain evidence="3">CGMCC 1.15493</strain>
    </source>
</reference>
<evidence type="ECO:0000259" key="2">
    <source>
        <dbReference type="PROSITE" id="PS50222"/>
    </source>
</evidence>
<dbReference type="GO" id="GO:0005509">
    <property type="term" value="F:calcium ion binding"/>
    <property type="evidence" value="ECO:0007669"/>
    <property type="project" value="InterPro"/>
</dbReference>
<evidence type="ECO:0000256" key="1">
    <source>
        <dbReference type="SAM" id="SignalP"/>
    </source>
</evidence>
<feature type="domain" description="EF-hand" evidence="2">
    <location>
        <begin position="60"/>
        <end position="89"/>
    </location>
</feature>
<gene>
    <name evidence="3" type="ORF">GCM10011335_39200</name>
</gene>
<feature type="chain" id="PRO_5037985950" description="EF-hand domain-containing protein" evidence="1">
    <location>
        <begin position="22"/>
        <end position="89"/>
    </location>
</feature>
<name>A0A916Y5Z1_9HYPH</name>
<protein>
    <recommendedName>
        <fullName evidence="2">EF-hand domain-containing protein</fullName>
    </recommendedName>
</protein>
<dbReference type="Proteomes" id="UP000613160">
    <property type="component" value="Unassembled WGS sequence"/>
</dbReference>
<dbReference type="InterPro" id="IPR018247">
    <property type="entry name" value="EF_Hand_1_Ca_BS"/>
</dbReference>
<dbReference type="Gene3D" id="1.10.238.10">
    <property type="entry name" value="EF-hand"/>
    <property type="match status" value="1"/>
</dbReference>
<dbReference type="InterPro" id="IPR002048">
    <property type="entry name" value="EF_hand_dom"/>
</dbReference>
<dbReference type="SUPFAM" id="SSF47473">
    <property type="entry name" value="EF-hand"/>
    <property type="match status" value="1"/>
</dbReference>
<evidence type="ECO:0000313" key="3">
    <source>
        <dbReference type="EMBL" id="GGD32298.1"/>
    </source>
</evidence>